<dbReference type="Pfam" id="PF12802">
    <property type="entry name" value="MarR_2"/>
    <property type="match status" value="1"/>
</dbReference>
<dbReference type="RefSeq" id="WP_179667033.1">
    <property type="nucleotide sequence ID" value="NZ_JACCFP010000001.1"/>
</dbReference>
<dbReference type="PROSITE" id="PS50995">
    <property type="entry name" value="HTH_MARR_2"/>
    <property type="match status" value="1"/>
</dbReference>
<dbReference type="InterPro" id="IPR036390">
    <property type="entry name" value="WH_DNA-bd_sf"/>
</dbReference>
<organism evidence="2 3">
    <name type="scientific">Nocardioides thalensis</name>
    <dbReference type="NCBI Taxonomy" id="1914755"/>
    <lineage>
        <taxon>Bacteria</taxon>
        <taxon>Bacillati</taxon>
        <taxon>Actinomycetota</taxon>
        <taxon>Actinomycetes</taxon>
        <taxon>Propionibacteriales</taxon>
        <taxon>Nocardioidaceae</taxon>
        <taxon>Nocardioides</taxon>
    </lineage>
</organism>
<dbReference type="PANTHER" id="PTHR33164">
    <property type="entry name" value="TRANSCRIPTIONAL REGULATOR, MARR FAMILY"/>
    <property type="match status" value="1"/>
</dbReference>
<gene>
    <name evidence="2" type="ORF">HNR19_001146</name>
</gene>
<dbReference type="GO" id="GO:0003700">
    <property type="term" value="F:DNA-binding transcription factor activity"/>
    <property type="evidence" value="ECO:0007669"/>
    <property type="project" value="InterPro"/>
</dbReference>
<name>A0A853C1G1_9ACTN</name>
<dbReference type="InterPro" id="IPR036388">
    <property type="entry name" value="WH-like_DNA-bd_sf"/>
</dbReference>
<evidence type="ECO:0000259" key="1">
    <source>
        <dbReference type="PROSITE" id="PS50995"/>
    </source>
</evidence>
<keyword evidence="3" id="KW-1185">Reference proteome</keyword>
<dbReference type="GO" id="GO:0006950">
    <property type="term" value="P:response to stress"/>
    <property type="evidence" value="ECO:0007669"/>
    <property type="project" value="TreeGrafter"/>
</dbReference>
<dbReference type="EMBL" id="JACCFP010000001">
    <property type="protein sequence ID" value="NYJ00448.1"/>
    <property type="molecule type" value="Genomic_DNA"/>
</dbReference>
<feature type="domain" description="HTH marR-type" evidence="1">
    <location>
        <begin position="25"/>
        <end position="160"/>
    </location>
</feature>
<dbReference type="PANTHER" id="PTHR33164:SF99">
    <property type="entry name" value="MARR FAMILY REGULATORY PROTEIN"/>
    <property type="match status" value="1"/>
</dbReference>
<dbReference type="SMART" id="SM00347">
    <property type="entry name" value="HTH_MARR"/>
    <property type="match status" value="1"/>
</dbReference>
<dbReference type="InterPro" id="IPR039422">
    <property type="entry name" value="MarR/SlyA-like"/>
</dbReference>
<dbReference type="AlphaFoldDB" id="A0A853C1G1"/>
<evidence type="ECO:0000313" key="3">
    <source>
        <dbReference type="Proteomes" id="UP000530424"/>
    </source>
</evidence>
<comment type="caution">
    <text evidence="2">The sequence shown here is derived from an EMBL/GenBank/DDBJ whole genome shotgun (WGS) entry which is preliminary data.</text>
</comment>
<proteinExistence type="predicted"/>
<sequence>MSEDGRASTRDAWRRREPRWLDKDQQRSWRALVLGSTLLFDRLDEDLRSQHGISLVEYEILVRLSESEGELRMARLADSLAHSRSRVTHTVKRMEADGLVQRCESPDDGRGVICRMTDRGDLLLRNVAPSHVAGVRDYLVDLVDADDFAALGRVMNAVADRLIGDHPERELRDDRG</sequence>
<dbReference type="Gene3D" id="1.10.10.10">
    <property type="entry name" value="Winged helix-like DNA-binding domain superfamily/Winged helix DNA-binding domain"/>
    <property type="match status" value="1"/>
</dbReference>
<dbReference type="GO" id="GO:0003677">
    <property type="term" value="F:DNA binding"/>
    <property type="evidence" value="ECO:0007669"/>
    <property type="project" value="UniProtKB-KW"/>
</dbReference>
<dbReference type="InterPro" id="IPR000835">
    <property type="entry name" value="HTH_MarR-typ"/>
</dbReference>
<accession>A0A853C1G1</accession>
<protein>
    <submittedName>
        <fullName evidence="2">DNA-binding MarR family transcriptional regulator</fullName>
    </submittedName>
</protein>
<dbReference type="SUPFAM" id="SSF46785">
    <property type="entry name" value="Winged helix' DNA-binding domain"/>
    <property type="match status" value="1"/>
</dbReference>
<reference evidence="2 3" key="1">
    <citation type="submission" date="2020-07" db="EMBL/GenBank/DDBJ databases">
        <title>Sequencing the genomes of 1000 actinobacteria strains.</title>
        <authorList>
            <person name="Klenk H.-P."/>
        </authorList>
    </citation>
    <scope>NUCLEOTIDE SEQUENCE [LARGE SCALE GENOMIC DNA]</scope>
    <source>
        <strain evidence="2 3">DSM 103833</strain>
    </source>
</reference>
<dbReference type="Proteomes" id="UP000530424">
    <property type="component" value="Unassembled WGS sequence"/>
</dbReference>
<evidence type="ECO:0000313" key="2">
    <source>
        <dbReference type="EMBL" id="NYJ00448.1"/>
    </source>
</evidence>
<keyword evidence="2" id="KW-0238">DNA-binding</keyword>